<dbReference type="PANTHER" id="PTHR43134:SF1">
    <property type="entry name" value="SIGNAL RECOGNITION PARTICLE RECEPTOR SUBUNIT ALPHA"/>
    <property type="match status" value="1"/>
</dbReference>
<dbReference type="NCBIfam" id="TIGR00064">
    <property type="entry name" value="ftsY"/>
    <property type="match status" value="1"/>
</dbReference>
<keyword evidence="1 10" id="KW-1003">Cell membrane</keyword>
<evidence type="ECO:0000256" key="5">
    <source>
        <dbReference type="ARBA" id="ARBA00023134"/>
    </source>
</evidence>
<dbReference type="GO" id="GO:0005525">
    <property type="term" value="F:GTP binding"/>
    <property type="evidence" value="ECO:0007669"/>
    <property type="project" value="UniProtKB-UniRule"/>
</dbReference>
<evidence type="ECO:0000256" key="7">
    <source>
        <dbReference type="ARBA" id="ARBA00023170"/>
    </source>
</evidence>
<dbReference type="Pfam" id="PF02881">
    <property type="entry name" value="SRP54_N"/>
    <property type="match status" value="1"/>
</dbReference>
<sequence>MGFLSKFKQGLKKTHSKIAEGLATAVLGKKEIDESIEETLEELLIEADVGIDATQELLDTVTEKISRKEVGDLDAVMRALREKVVEMLSVSKESHILEDSRKPLVILVVGVNGVGKTTTIGKLAKKFKNEGKKVILGAADTFRAAAIDQLEIWAQRVGCDIVRHKEGSDPSAVAFDAVKAGVARGADVVIIDTAGRLHTKENLMKQLEKMKRVIAKVIPDAPHRIVLILDATNGQNALSQAKEFQKITGITDIVLTKLDGTAKGGVVIPIVRQLNVPVAFVGVGEKEDDLIPFNVEEYAESLFE</sequence>
<evidence type="ECO:0000256" key="3">
    <source>
        <dbReference type="ARBA" id="ARBA00022741"/>
    </source>
</evidence>
<evidence type="ECO:0000313" key="12">
    <source>
        <dbReference type="EMBL" id="BBB32459.1"/>
    </source>
</evidence>
<dbReference type="EC" id="3.6.5.4" evidence="10"/>
<keyword evidence="7 10" id="KW-0675">Receptor</keyword>
<dbReference type="GO" id="GO:0005737">
    <property type="term" value="C:cytoplasm"/>
    <property type="evidence" value="ECO:0007669"/>
    <property type="project" value="UniProtKB-SubCell"/>
</dbReference>
<dbReference type="SUPFAM" id="SSF52540">
    <property type="entry name" value="P-loop containing nucleoside triphosphate hydrolases"/>
    <property type="match status" value="1"/>
</dbReference>
<dbReference type="SUPFAM" id="SSF47364">
    <property type="entry name" value="Domain of the SRP/SRP receptor G-proteins"/>
    <property type="match status" value="1"/>
</dbReference>
<dbReference type="Gene3D" id="1.20.120.140">
    <property type="entry name" value="Signal recognition particle SRP54, nucleotide-binding domain"/>
    <property type="match status" value="1"/>
</dbReference>
<dbReference type="PANTHER" id="PTHR43134">
    <property type="entry name" value="SIGNAL RECOGNITION PARTICLE RECEPTOR SUBUNIT ALPHA"/>
    <property type="match status" value="1"/>
</dbReference>
<keyword evidence="5 10" id="KW-0342">GTP-binding</keyword>
<comment type="catalytic activity">
    <reaction evidence="8 10">
        <text>GTP + H2O = GDP + phosphate + H(+)</text>
        <dbReference type="Rhea" id="RHEA:19669"/>
        <dbReference type="ChEBI" id="CHEBI:15377"/>
        <dbReference type="ChEBI" id="CHEBI:15378"/>
        <dbReference type="ChEBI" id="CHEBI:37565"/>
        <dbReference type="ChEBI" id="CHEBI:43474"/>
        <dbReference type="ChEBI" id="CHEBI:58189"/>
        <dbReference type="EC" id="3.6.5.4"/>
    </reaction>
</comment>
<feature type="binding site" evidence="10">
    <location>
        <begin position="256"/>
        <end position="259"/>
    </location>
    <ligand>
        <name>GTP</name>
        <dbReference type="ChEBI" id="CHEBI:37565"/>
    </ligand>
</feature>
<dbReference type="CDD" id="cd17874">
    <property type="entry name" value="FtsY"/>
    <property type="match status" value="1"/>
</dbReference>
<dbReference type="InterPro" id="IPR036225">
    <property type="entry name" value="SRP/SRP_N"/>
</dbReference>
<dbReference type="InterPro" id="IPR027417">
    <property type="entry name" value="P-loop_NTPase"/>
</dbReference>
<evidence type="ECO:0000256" key="1">
    <source>
        <dbReference type="ARBA" id="ARBA00022475"/>
    </source>
</evidence>
<gene>
    <name evidence="10 12" type="primary">ftsY</name>
    <name evidence="12" type="ORF">TTHT_0903</name>
</gene>
<dbReference type="AlphaFoldDB" id="A0A7R6SY68"/>
<feature type="binding site" evidence="10">
    <location>
        <begin position="110"/>
        <end position="117"/>
    </location>
    <ligand>
        <name>GTP</name>
        <dbReference type="ChEBI" id="CHEBI:37565"/>
    </ligand>
</feature>
<comment type="subcellular location">
    <subcellularLocation>
        <location evidence="10">Cell membrane</location>
        <topology evidence="10">Peripheral membrane protein</topology>
        <orientation evidence="10">Cytoplasmic side</orientation>
    </subcellularLocation>
    <subcellularLocation>
        <location evidence="10">Cytoplasm</location>
    </subcellularLocation>
</comment>
<evidence type="ECO:0000256" key="8">
    <source>
        <dbReference type="ARBA" id="ARBA00048027"/>
    </source>
</evidence>
<evidence type="ECO:0000313" key="13">
    <source>
        <dbReference type="Proteomes" id="UP000595564"/>
    </source>
</evidence>
<dbReference type="GO" id="GO:0005047">
    <property type="term" value="F:signal recognition particle binding"/>
    <property type="evidence" value="ECO:0007669"/>
    <property type="project" value="TreeGrafter"/>
</dbReference>
<dbReference type="InterPro" id="IPR003593">
    <property type="entry name" value="AAA+_ATPase"/>
</dbReference>
<dbReference type="InterPro" id="IPR000897">
    <property type="entry name" value="SRP54_GTPase_dom"/>
</dbReference>
<keyword evidence="2 10" id="KW-0963">Cytoplasm</keyword>
<accession>A0A7R6SY68</accession>
<organism evidence="12 13">
    <name type="scientific">Thermotomaculum hydrothermale</name>
    <dbReference type="NCBI Taxonomy" id="981385"/>
    <lineage>
        <taxon>Bacteria</taxon>
        <taxon>Pseudomonadati</taxon>
        <taxon>Acidobacteriota</taxon>
        <taxon>Holophagae</taxon>
        <taxon>Thermotomaculales</taxon>
        <taxon>Thermotomaculaceae</taxon>
        <taxon>Thermotomaculum</taxon>
    </lineage>
</organism>
<dbReference type="FunFam" id="1.20.120.140:FF:000002">
    <property type="entry name" value="Signal recognition particle receptor FtsY"/>
    <property type="match status" value="1"/>
</dbReference>
<feature type="domain" description="SRP54-type proteins GTP-binding" evidence="11">
    <location>
        <begin position="277"/>
        <end position="290"/>
    </location>
</feature>
<dbReference type="GO" id="GO:0003924">
    <property type="term" value="F:GTPase activity"/>
    <property type="evidence" value="ECO:0007669"/>
    <property type="project" value="UniProtKB-UniRule"/>
</dbReference>
<dbReference type="SMART" id="SM00382">
    <property type="entry name" value="AAA"/>
    <property type="match status" value="1"/>
</dbReference>
<dbReference type="Pfam" id="PF00448">
    <property type="entry name" value="SRP54"/>
    <property type="match status" value="1"/>
</dbReference>
<proteinExistence type="inferred from homology"/>
<dbReference type="RefSeq" id="WP_201328810.1">
    <property type="nucleotide sequence ID" value="NZ_AP017470.1"/>
</dbReference>
<dbReference type="GO" id="GO:0006614">
    <property type="term" value="P:SRP-dependent cotranslational protein targeting to membrane"/>
    <property type="evidence" value="ECO:0007669"/>
    <property type="project" value="InterPro"/>
</dbReference>
<comment type="subunit">
    <text evidence="10">Part of the signal recognition particle protein translocation system, which is composed of SRP and FtsY.</text>
</comment>
<dbReference type="HAMAP" id="MF_00920">
    <property type="entry name" value="FtsY"/>
    <property type="match status" value="1"/>
</dbReference>
<comment type="function">
    <text evidence="9">Involved in targeting and insertion of nascent membrane proteins into the cytoplasmic membrane. Acts as a receptor for the complex formed by the signal recognition particle (SRP) and the ribosome-nascent chain (RNC). Interaction with SRP-RNC leads to the transfer of the RNC complex to the Sec translocase for insertion into the membrane, the hydrolysis of GTP by both Ffh and FtsY, and the dissociation of the SRP-FtsY complex into the individual components.</text>
</comment>
<dbReference type="SMART" id="SM00963">
    <property type="entry name" value="SRP54_N"/>
    <property type="match status" value="1"/>
</dbReference>
<dbReference type="FunFam" id="3.40.50.300:FF:000053">
    <property type="entry name" value="Signal recognition particle receptor FtsY"/>
    <property type="match status" value="1"/>
</dbReference>
<dbReference type="Gene3D" id="3.40.50.300">
    <property type="entry name" value="P-loop containing nucleotide triphosphate hydrolases"/>
    <property type="match status" value="1"/>
</dbReference>
<evidence type="ECO:0000256" key="10">
    <source>
        <dbReference type="HAMAP-Rule" id="MF_00920"/>
    </source>
</evidence>
<protein>
    <recommendedName>
        <fullName evidence="10">Signal recognition particle receptor FtsY</fullName>
        <shortName evidence="10">SRP receptor</shortName>
        <ecNumber evidence="10">3.6.5.4</ecNumber>
    </recommendedName>
</protein>
<name>A0A7R6SY68_9BACT</name>
<dbReference type="Proteomes" id="UP000595564">
    <property type="component" value="Chromosome"/>
</dbReference>
<evidence type="ECO:0000256" key="2">
    <source>
        <dbReference type="ARBA" id="ARBA00022490"/>
    </source>
</evidence>
<dbReference type="PROSITE" id="PS00300">
    <property type="entry name" value="SRP54"/>
    <property type="match status" value="1"/>
</dbReference>
<evidence type="ECO:0000256" key="9">
    <source>
        <dbReference type="ARBA" id="ARBA00053570"/>
    </source>
</evidence>
<dbReference type="GO" id="GO:0005886">
    <property type="term" value="C:plasma membrane"/>
    <property type="evidence" value="ECO:0007669"/>
    <property type="project" value="UniProtKB-SubCell"/>
</dbReference>
<comment type="similarity">
    <text evidence="10">Belongs to the GTP-binding SRP family. FtsY subfamily.</text>
</comment>
<evidence type="ECO:0000259" key="11">
    <source>
        <dbReference type="PROSITE" id="PS00300"/>
    </source>
</evidence>
<keyword evidence="13" id="KW-1185">Reference proteome</keyword>
<feature type="binding site" evidence="10">
    <location>
        <begin position="192"/>
        <end position="196"/>
    </location>
    <ligand>
        <name>GTP</name>
        <dbReference type="ChEBI" id="CHEBI:37565"/>
    </ligand>
</feature>
<keyword evidence="4 10" id="KW-0378">Hydrolase</keyword>
<dbReference type="KEGG" id="thyd:TTHT_0903"/>
<evidence type="ECO:0000256" key="4">
    <source>
        <dbReference type="ARBA" id="ARBA00022801"/>
    </source>
</evidence>
<keyword evidence="3 10" id="KW-0547">Nucleotide-binding</keyword>
<dbReference type="InterPro" id="IPR013822">
    <property type="entry name" value="Signal_recog_particl_SRP54_hlx"/>
</dbReference>
<evidence type="ECO:0000256" key="6">
    <source>
        <dbReference type="ARBA" id="ARBA00023136"/>
    </source>
</evidence>
<dbReference type="SMART" id="SM00962">
    <property type="entry name" value="SRP54"/>
    <property type="match status" value="1"/>
</dbReference>
<dbReference type="InterPro" id="IPR042101">
    <property type="entry name" value="SRP54_N_sf"/>
</dbReference>
<keyword evidence="6 10" id="KW-0472">Membrane</keyword>
<dbReference type="EMBL" id="AP017470">
    <property type="protein sequence ID" value="BBB32459.1"/>
    <property type="molecule type" value="Genomic_DNA"/>
</dbReference>
<dbReference type="InterPro" id="IPR004390">
    <property type="entry name" value="SR_rcpt_FtsY"/>
</dbReference>
<reference evidence="12 13" key="1">
    <citation type="journal article" date="2012" name="Extremophiles">
        <title>Thermotomaculum hydrothermale gen. nov., sp. nov., a novel heterotrophic thermophile within the phylum Acidobacteria from a deep-sea hydrothermal vent chimney in the Southern Okinawa Trough.</title>
        <authorList>
            <person name="Izumi H."/>
            <person name="Nunoura T."/>
            <person name="Miyazaki M."/>
            <person name="Mino S."/>
            <person name="Toki T."/>
            <person name="Takai K."/>
            <person name="Sako Y."/>
            <person name="Sawabe T."/>
            <person name="Nakagawa S."/>
        </authorList>
    </citation>
    <scope>NUCLEOTIDE SEQUENCE [LARGE SCALE GENOMIC DNA]</scope>
    <source>
        <strain evidence="12 13">AC55</strain>
    </source>
</reference>